<dbReference type="SUPFAM" id="SSF49879">
    <property type="entry name" value="SMAD/FHA domain"/>
    <property type="match status" value="1"/>
</dbReference>
<keyword evidence="2 7" id="KW-0723">Serine/threonine-protein kinase</keyword>
<evidence type="ECO:0000256" key="6">
    <source>
        <dbReference type="PROSITE-ProRule" id="PRU10141"/>
    </source>
</evidence>
<dbReference type="Gene3D" id="2.60.200.20">
    <property type="match status" value="1"/>
</dbReference>
<dbReference type="EC" id="2.7.11.1" evidence="1"/>
<dbReference type="SMART" id="SM00220">
    <property type="entry name" value="S_TKc"/>
    <property type="match status" value="1"/>
</dbReference>
<accession>A0A6B2L4C0</accession>
<comment type="similarity">
    <text evidence="7">Belongs to the protein kinase superfamily.</text>
</comment>
<dbReference type="GO" id="GO:0004674">
    <property type="term" value="F:protein serine/threonine kinase activity"/>
    <property type="evidence" value="ECO:0007669"/>
    <property type="project" value="UniProtKB-KW"/>
</dbReference>
<reference evidence="11" key="1">
    <citation type="journal article" date="2020" name="J. Eukaryot. Microbiol.">
        <title>De novo Sequencing, Assembly and Annotation of the Transcriptome for the Free-Living Testate Amoeba Arcella intermedia.</title>
        <authorList>
            <person name="Ribeiro G.M."/>
            <person name="Porfirio-Sousa A.L."/>
            <person name="Maurer-Alcala X.X."/>
            <person name="Katz L.A."/>
            <person name="Lahr D.J.G."/>
        </authorList>
    </citation>
    <scope>NUCLEOTIDE SEQUENCE</scope>
</reference>
<dbReference type="PROSITE" id="PS50006">
    <property type="entry name" value="FHA_DOMAIN"/>
    <property type="match status" value="1"/>
</dbReference>
<dbReference type="Gene3D" id="1.10.510.10">
    <property type="entry name" value="Transferase(Phosphotransferase) domain 1"/>
    <property type="match status" value="1"/>
</dbReference>
<feature type="compositionally biased region" description="Basic and acidic residues" evidence="8">
    <location>
        <begin position="398"/>
        <end position="413"/>
    </location>
</feature>
<dbReference type="PROSITE" id="PS50011">
    <property type="entry name" value="PROTEIN_KINASE_DOM"/>
    <property type="match status" value="1"/>
</dbReference>
<evidence type="ECO:0000259" key="9">
    <source>
        <dbReference type="PROSITE" id="PS50006"/>
    </source>
</evidence>
<keyword evidence="4" id="KW-0808">Transferase</keyword>
<evidence type="ECO:0000313" key="11">
    <source>
        <dbReference type="EMBL" id="NDV31893.1"/>
    </source>
</evidence>
<proteinExistence type="inferred from homology"/>
<dbReference type="FunFam" id="3.30.200.20:FF:000042">
    <property type="entry name" value="Aurora kinase A"/>
    <property type="match status" value="1"/>
</dbReference>
<dbReference type="PROSITE" id="PS00108">
    <property type="entry name" value="PROTEIN_KINASE_ST"/>
    <property type="match status" value="1"/>
</dbReference>
<evidence type="ECO:0000256" key="4">
    <source>
        <dbReference type="ARBA" id="ARBA00022777"/>
    </source>
</evidence>
<name>A0A6B2L4C0_9EUKA</name>
<sequence>MIGRPPTTLNFYLREEEQSMGRGTGCDFVVEHLGVSGLHCTIKRELVSSGSKSNSYMVWIVDSSTNGTHVDNEKLGKGKRKLLTNGSVVTLLKSKKEKDISFVYNDFHKEEQVNSEEEGGPFAKYHIKQVLGNGTFAVVKLAINKETGESFAIKIIDKKKFSANCGSKKRSYRDEVDILSDLKHPNILSIHDVFETDSTLYIVLELVTGGELYDKISRHPIPEDKAKCYFRQILHAIKYLHDKGVAHRDLKPENILLKDDTSDIIKISDFGLSRVVDSQTSMRTICGTPQYLAPEILQSKSSSGYGIACDLWSLGVILYLMLSGSLPFDDKPGEMFEQIQNAEYEFTDELWDDISDEAKNLIKKLLVADPKQRITVDGALQSHWMQGKPKIQLSGRKRSGEEISPKDTKKDKR</sequence>
<dbReference type="InterPro" id="IPR008984">
    <property type="entry name" value="SMAD_FHA_dom_sf"/>
</dbReference>
<keyword evidence="4" id="KW-0418">Kinase</keyword>
<dbReference type="AlphaFoldDB" id="A0A6B2L4C0"/>
<keyword evidence="3 6" id="KW-0547">Nucleotide-binding</keyword>
<dbReference type="InterPro" id="IPR008271">
    <property type="entry name" value="Ser/Thr_kinase_AS"/>
</dbReference>
<organism evidence="11">
    <name type="scientific">Arcella intermedia</name>
    <dbReference type="NCBI Taxonomy" id="1963864"/>
    <lineage>
        <taxon>Eukaryota</taxon>
        <taxon>Amoebozoa</taxon>
        <taxon>Tubulinea</taxon>
        <taxon>Elardia</taxon>
        <taxon>Arcellinida</taxon>
        <taxon>Sphaerothecina</taxon>
        <taxon>Arcellidae</taxon>
        <taxon>Arcella</taxon>
    </lineage>
</organism>
<evidence type="ECO:0000256" key="7">
    <source>
        <dbReference type="RuleBase" id="RU000304"/>
    </source>
</evidence>
<evidence type="ECO:0000256" key="8">
    <source>
        <dbReference type="SAM" id="MobiDB-lite"/>
    </source>
</evidence>
<dbReference type="CDD" id="cd05117">
    <property type="entry name" value="STKc_CAMK"/>
    <property type="match status" value="1"/>
</dbReference>
<feature type="domain" description="Protein kinase" evidence="10">
    <location>
        <begin position="125"/>
        <end position="385"/>
    </location>
</feature>
<feature type="binding site" evidence="6">
    <location>
        <position position="154"/>
    </location>
    <ligand>
        <name>ATP</name>
        <dbReference type="ChEBI" id="CHEBI:30616"/>
    </ligand>
</feature>
<evidence type="ECO:0000256" key="5">
    <source>
        <dbReference type="ARBA" id="ARBA00022840"/>
    </source>
</evidence>
<evidence type="ECO:0000256" key="1">
    <source>
        <dbReference type="ARBA" id="ARBA00012513"/>
    </source>
</evidence>
<evidence type="ECO:0000259" key="10">
    <source>
        <dbReference type="PROSITE" id="PS50011"/>
    </source>
</evidence>
<evidence type="ECO:0000256" key="2">
    <source>
        <dbReference type="ARBA" id="ARBA00022527"/>
    </source>
</evidence>
<dbReference type="Pfam" id="PF00069">
    <property type="entry name" value="Pkinase"/>
    <property type="match status" value="1"/>
</dbReference>
<keyword evidence="5 6" id="KW-0067">ATP-binding</keyword>
<dbReference type="InterPro" id="IPR011009">
    <property type="entry name" value="Kinase-like_dom_sf"/>
</dbReference>
<protein>
    <recommendedName>
        <fullName evidence="1">non-specific serine/threonine protein kinase</fullName>
        <ecNumber evidence="1">2.7.11.1</ecNumber>
    </recommendedName>
</protein>
<dbReference type="InterPro" id="IPR000719">
    <property type="entry name" value="Prot_kinase_dom"/>
</dbReference>
<dbReference type="FunFam" id="1.10.510.10:FF:000571">
    <property type="entry name" value="Maternal embryonic leucine zipper kinase"/>
    <property type="match status" value="1"/>
</dbReference>
<dbReference type="PROSITE" id="PS00107">
    <property type="entry name" value="PROTEIN_KINASE_ATP"/>
    <property type="match status" value="1"/>
</dbReference>
<dbReference type="InterPro" id="IPR017441">
    <property type="entry name" value="Protein_kinase_ATP_BS"/>
</dbReference>
<dbReference type="PANTHER" id="PTHR24347">
    <property type="entry name" value="SERINE/THREONINE-PROTEIN KINASE"/>
    <property type="match status" value="1"/>
</dbReference>
<dbReference type="SMART" id="SM00240">
    <property type="entry name" value="FHA"/>
    <property type="match status" value="1"/>
</dbReference>
<dbReference type="GO" id="GO:0005524">
    <property type="term" value="F:ATP binding"/>
    <property type="evidence" value="ECO:0007669"/>
    <property type="project" value="UniProtKB-UniRule"/>
</dbReference>
<dbReference type="SUPFAM" id="SSF56112">
    <property type="entry name" value="Protein kinase-like (PK-like)"/>
    <property type="match status" value="1"/>
</dbReference>
<evidence type="ECO:0000256" key="3">
    <source>
        <dbReference type="ARBA" id="ARBA00022741"/>
    </source>
</evidence>
<dbReference type="EMBL" id="GIBP01002924">
    <property type="protein sequence ID" value="NDV31893.1"/>
    <property type="molecule type" value="Transcribed_RNA"/>
</dbReference>
<feature type="region of interest" description="Disordered" evidence="8">
    <location>
        <begin position="387"/>
        <end position="413"/>
    </location>
</feature>
<dbReference type="Pfam" id="PF00498">
    <property type="entry name" value="FHA"/>
    <property type="match status" value="1"/>
</dbReference>
<feature type="domain" description="FHA" evidence="9">
    <location>
        <begin position="18"/>
        <end position="75"/>
    </location>
</feature>
<dbReference type="InterPro" id="IPR000253">
    <property type="entry name" value="FHA_dom"/>
</dbReference>
<dbReference type="Gene3D" id="3.30.200.20">
    <property type="entry name" value="Phosphorylase Kinase, domain 1"/>
    <property type="match status" value="1"/>
</dbReference>